<evidence type="ECO:0000313" key="7">
    <source>
        <dbReference type="Proteomes" id="UP000256514"/>
    </source>
</evidence>
<evidence type="ECO:0000256" key="1">
    <source>
        <dbReference type="ARBA" id="ARBA00022598"/>
    </source>
</evidence>
<dbReference type="SUPFAM" id="SSF53623">
    <property type="entry name" value="MurD-like peptide ligases, catalytic domain"/>
    <property type="match status" value="1"/>
</dbReference>
<keyword evidence="1" id="KW-0436">Ligase</keyword>
<organism evidence="6 7">
    <name type="scientific">Helicobacter equorum</name>
    <dbReference type="NCBI Taxonomy" id="361872"/>
    <lineage>
        <taxon>Bacteria</taxon>
        <taxon>Pseudomonadati</taxon>
        <taxon>Campylobacterota</taxon>
        <taxon>Epsilonproteobacteria</taxon>
        <taxon>Campylobacterales</taxon>
        <taxon>Helicobacteraceae</taxon>
        <taxon>Helicobacter</taxon>
    </lineage>
</organism>
<proteinExistence type="predicted"/>
<sequence>MTIEYFIGIVARFLLNFEFAYYLITLLQWYNYSLYRIIFMHHKFMWHIWFFLLPLSLATALQIQGYTEYVMLIAIALLIALGIWRFKQDKPLKFTKRVQRFFALCLLFVLLDEGLGILFETSNLFMNLLPLVFALVVSNLYERVLLKQYRQIAKDKLEVMSRLKIIAITASFGKTSIKNFLQQILSTHFSVYATPRSVNTLTGIMADVNENLDYSADIYLAEAGARLKGDIDEITQFLQPQYAIIGEVGAQHLEYFKTLENITNTKFEILNSSRLRKAFVFEQNTLPKDLDSQKKKLISFYPTGCRNVKATLEGTSFELEYKGNWYPFHTQILGAFNVGNIAAAVSMALELGMRMSDIQHSVSKFEPVPHRLQKILTNQKLILDDSFNGNLKGMLEAARLASLYEGRKVVVTPGIVESNQESNIELARYFDKVFDIVIITGTLNTKIFSKHISKAQKIILHSKESLEGMLKACTLPGDLILFSNDAPNFI</sequence>
<dbReference type="InterPro" id="IPR051046">
    <property type="entry name" value="MurCDEF_CellWall_CoF430Synth"/>
</dbReference>
<feature type="transmembrane region" description="Helical" evidence="4">
    <location>
        <begin position="124"/>
        <end position="141"/>
    </location>
</feature>
<evidence type="ECO:0000256" key="4">
    <source>
        <dbReference type="SAM" id="Phobius"/>
    </source>
</evidence>
<evidence type="ECO:0000256" key="2">
    <source>
        <dbReference type="ARBA" id="ARBA00022741"/>
    </source>
</evidence>
<dbReference type="GO" id="GO:0016881">
    <property type="term" value="F:acid-amino acid ligase activity"/>
    <property type="evidence" value="ECO:0007669"/>
    <property type="project" value="InterPro"/>
</dbReference>
<dbReference type="PANTHER" id="PTHR43024">
    <property type="entry name" value="UDP-N-ACETYLMURAMOYL-TRIPEPTIDE--D-ALANYL-D-ALANINE LIGASE"/>
    <property type="match status" value="1"/>
</dbReference>
<dbReference type="Proteomes" id="UP000256514">
    <property type="component" value="Unassembled WGS sequence"/>
</dbReference>
<dbReference type="AlphaFoldDB" id="A0A3D8IS58"/>
<keyword evidence="7" id="KW-1185">Reference proteome</keyword>
<keyword evidence="4" id="KW-0812">Transmembrane</keyword>
<gene>
    <name evidence="6" type="ORF">CQA54_03735</name>
</gene>
<evidence type="ECO:0000256" key="3">
    <source>
        <dbReference type="ARBA" id="ARBA00022840"/>
    </source>
</evidence>
<reference evidence="6 7" key="1">
    <citation type="submission" date="2018-04" db="EMBL/GenBank/DDBJ databases">
        <title>Novel Campyloabacter and Helicobacter Species and Strains.</title>
        <authorList>
            <person name="Mannion A.J."/>
            <person name="Shen Z."/>
            <person name="Fox J.G."/>
        </authorList>
    </citation>
    <scope>NUCLEOTIDE SEQUENCE [LARGE SCALE GENOMIC DNA]</scope>
    <source>
        <strain evidence="6 7">MIT 12-6600</strain>
    </source>
</reference>
<keyword evidence="4" id="KW-1133">Transmembrane helix</keyword>
<comment type="caution">
    <text evidence="6">The sequence shown here is derived from an EMBL/GenBank/DDBJ whole genome shotgun (WGS) entry which is preliminary data.</text>
</comment>
<dbReference type="EMBL" id="NXLT01000002">
    <property type="protein sequence ID" value="RDU68032.1"/>
    <property type="molecule type" value="Genomic_DNA"/>
</dbReference>
<feature type="transmembrane region" description="Helical" evidence="4">
    <location>
        <begin position="98"/>
        <end position="118"/>
    </location>
</feature>
<keyword evidence="4" id="KW-0472">Membrane</keyword>
<name>A0A3D8IS58_9HELI</name>
<accession>A0A3D8IS58</accession>
<dbReference type="InterPro" id="IPR036565">
    <property type="entry name" value="Mur-like_cat_sf"/>
</dbReference>
<dbReference type="OrthoDB" id="9801978at2"/>
<keyword evidence="3" id="KW-0067">ATP-binding</keyword>
<evidence type="ECO:0000259" key="5">
    <source>
        <dbReference type="Pfam" id="PF08245"/>
    </source>
</evidence>
<feature type="transmembrane region" description="Helical" evidence="4">
    <location>
        <begin position="44"/>
        <end position="63"/>
    </location>
</feature>
<dbReference type="Pfam" id="PF08245">
    <property type="entry name" value="Mur_ligase_M"/>
    <property type="match status" value="1"/>
</dbReference>
<keyword evidence="2" id="KW-0547">Nucleotide-binding</keyword>
<dbReference type="InterPro" id="IPR036615">
    <property type="entry name" value="Mur_ligase_C_dom_sf"/>
</dbReference>
<dbReference type="Gene3D" id="3.90.190.20">
    <property type="entry name" value="Mur ligase, C-terminal domain"/>
    <property type="match status" value="1"/>
</dbReference>
<feature type="domain" description="Mur ligase central" evidence="5">
    <location>
        <begin position="168"/>
        <end position="347"/>
    </location>
</feature>
<dbReference type="Gene3D" id="3.40.1190.10">
    <property type="entry name" value="Mur-like, catalytic domain"/>
    <property type="match status" value="1"/>
</dbReference>
<dbReference type="GO" id="GO:0005524">
    <property type="term" value="F:ATP binding"/>
    <property type="evidence" value="ECO:0007669"/>
    <property type="project" value="UniProtKB-KW"/>
</dbReference>
<feature type="transmembrane region" description="Helical" evidence="4">
    <location>
        <begin position="69"/>
        <end position="86"/>
    </location>
</feature>
<dbReference type="PANTHER" id="PTHR43024:SF1">
    <property type="entry name" value="UDP-N-ACETYLMURAMOYL-TRIPEPTIDE--D-ALANYL-D-ALANINE LIGASE"/>
    <property type="match status" value="1"/>
</dbReference>
<dbReference type="RefSeq" id="WP_115570830.1">
    <property type="nucleotide sequence ID" value="NZ_NXLT01000002.1"/>
</dbReference>
<evidence type="ECO:0000313" key="6">
    <source>
        <dbReference type="EMBL" id="RDU68032.1"/>
    </source>
</evidence>
<dbReference type="InterPro" id="IPR013221">
    <property type="entry name" value="Mur_ligase_cen"/>
</dbReference>
<dbReference type="SUPFAM" id="SSF53244">
    <property type="entry name" value="MurD-like peptide ligases, peptide-binding domain"/>
    <property type="match status" value="1"/>
</dbReference>
<feature type="transmembrane region" description="Helical" evidence="4">
    <location>
        <begin position="6"/>
        <end position="32"/>
    </location>
</feature>
<protein>
    <submittedName>
        <fullName evidence="6">UDP-MurNac-pentapeptide presynthetase MurF</fullName>
    </submittedName>
</protein>